<keyword evidence="2" id="KW-0472">Membrane</keyword>
<evidence type="ECO:0000256" key="1">
    <source>
        <dbReference type="SAM" id="MobiDB-lite"/>
    </source>
</evidence>
<feature type="region of interest" description="Disordered" evidence="1">
    <location>
        <begin position="2699"/>
        <end position="2722"/>
    </location>
</feature>
<dbReference type="Pfam" id="PF14295">
    <property type="entry name" value="PAN_4"/>
    <property type="match status" value="3"/>
</dbReference>
<dbReference type="InterPro" id="IPR003609">
    <property type="entry name" value="Pan_app"/>
</dbReference>
<comment type="caution">
    <text evidence="5">The sequence shown here is derived from an EMBL/GenBank/DDBJ whole genome shotgun (WGS) entry which is preliminary data.</text>
</comment>
<evidence type="ECO:0000259" key="4">
    <source>
        <dbReference type="Pfam" id="PF14295"/>
    </source>
</evidence>
<keyword evidence="2" id="KW-0812">Transmembrane</keyword>
<sequence>MRSTWLFFLSVLLVGTVGQWATVPVNKGSVTIGDYERAALACDVPEVTVDGKACSQVSVEDDKIRCTLNDVLISASPVLTLACSDSEENTTVVAQYSVPPLDDPIPFISSTSSYLDFRGTFIQNQDLISVSIDSVKAQVVSANATHLRVHFESIQMGSRPIPVIIQNAHHTQTIYLNEEGLPFDLSSFSLSNIPSLSSQQKRQTSSTPNVTSIVPTNTTGGTVTLNGVNLGSVGTVPQIRLGDYYFYDRDVDSSYSLGSPITTNTVDDCINQCISTSGCYSISWRYSTQGTCQLKTSNNLSPNNVAGYVYVVLGSGCQNGRVTVDQTQAQCTLAAAGTVTPRIAASTSTVTYKTSDGTISRSMPVGNPYAAPSFVSAAAYYNDSNNALFVLQVYNVLNNFYMPSSCSFMGASYVNPSISSLALVNLQCTAPFPANNTASSITADQRMTNFIFSYTVTPSFSFALVDCLGTVTVNGSNLIMNATAGSIDGNALTLVSQSYTFLKFSFSAVLSSSSPVIQLTLDNMYTLTGSYQAPTLKTAQFTRGSSSLTFNSAALVSNSSVYRLSLSLPSNPWIYRTASGSHYDLRQLFGTGPSNGEYITTGSGYDYYLSFGSVINGNSSPCGNSFICQKTQGTSTSIASLGDIQTIGFSTNADGSIAITGSATSNNGCVPGGRTVRINIYCGTSDSLTAPPSDTCSYTLSFTSSRCSSFLFPAVGSLSATSADPSSVMFPVPSVYTNRASLIYSLTMSNASPVSAVTNVLAPTVSNLTPVNTSGGVLSVTGTNFGTVGSQPNIRLGDYYFFESDMVNQGDFANKRVNGIQACLNLCAVTAGCKSVSYYYKQAGLVPCYMKNIASLSPTPNVAGSLYVVMGTACANPSVTAPAADGTQNLQCQLPAGGSATPSLAASSTSILAYRFGIDEVYSLAVPNPYAAPILSSATAYFSSWTGGNLLLRVYNIYDTFTISGGGCSIGTSNTIQSIAYSEIVLVCSTIPAIGSKLTITANARSSTVTLSYDTPAQINTVSVNAAGSATITGFNFLTNATGMTVDNVACPVVNQNPGQIQCGFNSSISSGSPVVRFSIGTYAVNATGILAAPVLSNVQYNRGDAVVTFNADGLIIDPTQYRLSVKLASNPWIYNAPSGKIYDFRRLAYTGSANGDYIYKDSNWIYHLSFGTYLTNNDRSCSNAFICQRDINGPGFYSLGNEGTRTFSENADGSLTITGSALGSSGSGTCTRVTTITFICVAPGNEGMTVTNTPGGSCNYYITFYSSKCSTIMFQPSLTISAVLPKSLVIVANDLSYRQGFSIGVTMGNAASTSAATATVVQGTPSISSISQLNTTGGVMVVNGQNLGDSYEVVQSLRFGDTVFNGMDNSGTDVGTGRTTANVDECVRWCAATAFECKSIGWNSGNNLCVRKSSVNYSPTTNQVITTVILGYINCLRPQILSSTQATCQLPPGGAIMPRSISTGTVFYLVGNSNIRVNYANTINPYLPPYIVSASAVFDGTSSITLTLVMQNVYDSLSFSNCNTLSISFINGTNSVSSLSTNVLSCSTLPSNVSTVSVSANGRVGTSPFVYLAIPVISSVSVAASGSVIIQGVNFITSHGIIISIDGNACTITAQANNVISCTFVPPLFTVSPVVSLQYQGQYTINATGIYSPPTIYNTRYFRSDSNITLTSTGLVKNPSAYVATVINVNASNLWSINAAQSQLFYDLSRLYSAGDYSTTVNNGYIYRFNFGVLQSAAGVCNNSFVCQYFTNANAATGISATAADIGSTTLTQNANGTITIRGSSNVGSGGCPTGMRQTQILFSCGAQDLFQYVADGPCAYSFTFTSSKCNVASFPTSAQVLSVGAYSIQLMVDNYWMVRNTFRIDLKMANALKSSQADALITFLPANVKSITQVSTLGGQIVLTGTNLGEPFNSVQVIRFGDYYLNGRDNIGYDITPSGNSYTNIDDCINWCASTTGCVGVVFNPNNQICYRKYSVAYTTATSNANVTTVVLGSSCQNGRVSNVSTVATCYLPPGGSVNPSLAQSTSTVTYRYSPLALDGSRGQPIVNPYQVPVVLSTNVTNVGVYDVTLVVAAINIYDQFTMIIGPVSCYSSSLPQWDPINAFSVTTAKCNDVPPALANGFINANGRTNSFLYIGPAPTFTTSSTSTTSTMSAPSTTSSGASVNTSSTTSASIVSSNADSTTSSIGDSVSSMTTPVTSTMAAPITSTSSASAASTTPSTYTASTISSTVAAPTTSSVAAPATSSTVAAPTTLSNTTISSTIAVPTTSSTVAIPTTSSTAAAPTTSSTNAVPATSSIVAAPTTLSNTTISSTVAVLTSSSTVAAPTTSSTVAAPTTLSNTTISSTIAAPTTSSTVAAPTTSSTVAAPTTLSNTTISSTIAAPTTSSTVAAPTTSSTVAAPTTPSTVAAPTTSSTVAAPTTSSTMAAPKTTTSSSVAAVSSTSPSTTKLLPTSILTPTETPKTINFLATSDSGAPNPDSVSQATADHLNIPSDSVTTVVTPVSKRNTVTYDIAITISPSEGHSLNDSVNALAADLATAPAAVFQSRSDLAGVAVIPSSVQIVPASNVTASTLPNIETHTEATNAIRGSAVRVSLSICTIIALAAALFANKLIFLFDQVHQARKKTYITGIQSQINVLQGELRTRDIVNTETETALCRHTSQIQKDIRVLRMENDELERKNRLSEENILIIQRETEARKADHEARKAENEARKADRNSREQTQIVKKLHAEIDLIYK</sequence>
<keyword evidence="3" id="KW-0732">Signal</keyword>
<gene>
    <name evidence="5" type="ORF">PROFUN_01034</name>
</gene>
<reference evidence="5 6" key="1">
    <citation type="journal article" date="2018" name="Genome Biol. Evol.">
        <title>Multiple Roots of Fruiting Body Formation in Amoebozoa.</title>
        <authorList>
            <person name="Hillmann F."/>
            <person name="Forbes G."/>
            <person name="Novohradska S."/>
            <person name="Ferling I."/>
            <person name="Riege K."/>
            <person name="Groth M."/>
            <person name="Westermann M."/>
            <person name="Marz M."/>
            <person name="Spaller T."/>
            <person name="Winckler T."/>
            <person name="Schaap P."/>
            <person name="Glockner G."/>
        </authorList>
    </citation>
    <scope>NUCLEOTIDE SEQUENCE [LARGE SCALE GENOMIC DNA]</scope>
    <source>
        <strain evidence="5 6">Jena</strain>
    </source>
</reference>
<dbReference type="SUPFAM" id="SSF50911">
    <property type="entry name" value="Mannose 6-phosphate receptor domain"/>
    <property type="match status" value="3"/>
</dbReference>
<dbReference type="EMBL" id="MDYQ01000207">
    <property type="protein sequence ID" value="PRP78861.1"/>
    <property type="molecule type" value="Genomic_DNA"/>
</dbReference>
<organism evidence="5 6">
    <name type="scientific">Planoprotostelium fungivorum</name>
    <dbReference type="NCBI Taxonomy" id="1890364"/>
    <lineage>
        <taxon>Eukaryota</taxon>
        <taxon>Amoebozoa</taxon>
        <taxon>Evosea</taxon>
        <taxon>Variosea</taxon>
        <taxon>Cavosteliida</taxon>
        <taxon>Cavosteliaceae</taxon>
        <taxon>Planoprotostelium</taxon>
    </lineage>
</organism>
<evidence type="ECO:0000313" key="5">
    <source>
        <dbReference type="EMBL" id="PRP78861.1"/>
    </source>
</evidence>
<feature type="compositionally biased region" description="Basic and acidic residues" evidence="1">
    <location>
        <begin position="2699"/>
        <end position="2719"/>
    </location>
</feature>
<evidence type="ECO:0000256" key="3">
    <source>
        <dbReference type="SAM" id="SignalP"/>
    </source>
</evidence>
<dbReference type="Gene3D" id="2.70.130.10">
    <property type="entry name" value="Mannose-6-phosphate receptor binding domain"/>
    <property type="match status" value="3"/>
</dbReference>
<dbReference type="InParanoid" id="A0A2P6N4J7"/>
<keyword evidence="6" id="KW-1185">Reference proteome</keyword>
<keyword evidence="2" id="KW-1133">Transmembrane helix</keyword>
<feature type="chain" id="PRO_5015107081" evidence="3">
    <location>
        <begin position="19"/>
        <end position="2737"/>
    </location>
</feature>
<feature type="transmembrane region" description="Helical" evidence="2">
    <location>
        <begin position="2593"/>
        <end position="2616"/>
    </location>
</feature>
<dbReference type="Proteomes" id="UP000241769">
    <property type="component" value="Unassembled WGS sequence"/>
</dbReference>
<dbReference type="STRING" id="1890364.A0A2P6N4J7"/>
<feature type="domain" description="Apple" evidence="4">
    <location>
        <begin position="260"/>
        <end position="295"/>
    </location>
</feature>
<dbReference type="InterPro" id="IPR009011">
    <property type="entry name" value="Man6P_isomerase_rcpt-bd_dom_sf"/>
</dbReference>
<dbReference type="Gene3D" id="3.50.4.10">
    <property type="entry name" value="Hepatocyte Growth Factor"/>
    <property type="match status" value="1"/>
</dbReference>
<proteinExistence type="predicted"/>
<evidence type="ECO:0000313" key="6">
    <source>
        <dbReference type="Proteomes" id="UP000241769"/>
    </source>
</evidence>
<dbReference type="OrthoDB" id="160645at2759"/>
<feature type="region of interest" description="Disordered" evidence="1">
    <location>
        <begin position="2385"/>
        <end position="2449"/>
    </location>
</feature>
<accession>A0A2P6N4J7</accession>
<feature type="domain" description="Apple" evidence="4">
    <location>
        <begin position="816"/>
        <end position="851"/>
    </location>
</feature>
<feature type="region of interest" description="Disordered" evidence="1">
    <location>
        <begin position="2145"/>
        <end position="2197"/>
    </location>
</feature>
<protein>
    <submittedName>
        <fullName evidence="5">Cell wall surface anchored protein</fullName>
    </submittedName>
</protein>
<feature type="signal peptide" evidence="3">
    <location>
        <begin position="1"/>
        <end position="18"/>
    </location>
</feature>
<name>A0A2P6N4J7_9EUKA</name>
<evidence type="ECO:0000256" key="2">
    <source>
        <dbReference type="SAM" id="Phobius"/>
    </source>
</evidence>
<feature type="domain" description="Apple" evidence="4">
    <location>
        <begin position="1945"/>
        <end position="1973"/>
    </location>
</feature>